<protein>
    <submittedName>
        <fullName evidence="1">Uncharacterized protein</fullName>
    </submittedName>
</protein>
<dbReference type="AlphaFoldDB" id="A0A291RJE9"/>
<accession>A0A291RJE9</accession>
<proteinExistence type="predicted"/>
<dbReference type="Proteomes" id="UP000221961">
    <property type="component" value="Chromosome"/>
</dbReference>
<organism evidence="1 2">
    <name type="scientific">Nocardia terpenica</name>
    <dbReference type="NCBI Taxonomy" id="455432"/>
    <lineage>
        <taxon>Bacteria</taxon>
        <taxon>Bacillati</taxon>
        <taxon>Actinomycetota</taxon>
        <taxon>Actinomycetes</taxon>
        <taxon>Mycobacteriales</taxon>
        <taxon>Nocardiaceae</taxon>
        <taxon>Nocardia</taxon>
    </lineage>
</organism>
<evidence type="ECO:0000313" key="1">
    <source>
        <dbReference type="EMBL" id="ATL67497.1"/>
    </source>
</evidence>
<dbReference type="EMBL" id="CP023778">
    <property type="protein sequence ID" value="ATL67497.1"/>
    <property type="molecule type" value="Genomic_DNA"/>
</dbReference>
<gene>
    <name evidence="1" type="ORF">CRH09_16105</name>
</gene>
<sequence length="77" mass="7588">MVRERGAGGPSGLGTEAGIPGGGLVGALGLIGVRNGPTTFAAPGGFGRVVEDFLVIPAGLWPESTLLQENSATSVPE</sequence>
<reference evidence="1 2" key="1">
    <citation type="submission" date="2017-10" db="EMBL/GenBank/DDBJ databases">
        <title>Comparative genomics between pathogenic Norcardia.</title>
        <authorList>
            <person name="Zeng L."/>
        </authorList>
    </citation>
    <scope>NUCLEOTIDE SEQUENCE [LARGE SCALE GENOMIC DNA]</scope>
    <source>
        <strain evidence="1 2">NC_YFY_NT001</strain>
    </source>
</reference>
<dbReference type="KEGG" id="ntp:CRH09_16105"/>
<name>A0A291RJE9_9NOCA</name>
<evidence type="ECO:0000313" key="2">
    <source>
        <dbReference type="Proteomes" id="UP000221961"/>
    </source>
</evidence>